<dbReference type="Gene3D" id="3.90.190.10">
    <property type="entry name" value="Protein tyrosine phosphatase superfamily"/>
    <property type="match status" value="1"/>
</dbReference>
<evidence type="ECO:0000313" key="2">
    <source>
        <dbReference type="EMBL" id="PWR03467.1"/>
    </source>
</evidence>
<protein>
    <submittedName>
        <fullName evidence="2">TIGR01244 family phosphatase</fullName>
    </submittedName>
</protein>
<organism evidence="2 3">
    <name type="scientific">Meridianimarinicoccus roseus</name>
    <dbReference type="NCBI Taxonomy" id="2072018"/>
    <lineage>
        <taxon>Bacteria</taxon>
        <taxon>Pseudomonadati</taxon>
        <taxon>Pseudomonadota</taxon>
        <taxon>Alphaproteobacteria</taxon>
        <taxon>Rhodobacterales</taxon>
        <taxon>Paracoccaceae</taxon>
        <taxon>Meridianimarinicoccus</taxon>
    </lineage>
</organism>
<keyword evidence="3" id="KW-1185">Reference proteome</keyword>
<proteinExistence type="predicted"/>
<sequence>MDIRPLSPAYAVSPQIDPADADEIAAAGFTTVICNRPDGEIPPQLHAEAMRAAIEAAGLTFVVNPVVPGGMGPDTLNAQAEAMTAATGPVLAYCASGNRSAIVWSLIKAPEIGVDGVLSATRAAGYDHSPFRPQFEAMAKG</sequence>
<dbReference type="Pfam" id="PF04273">
    <property type="entry name" value="BLH_phosphatase"/>
    <property type="match status" value="1"/>
</dbReference>
<accession>A0A2V2LK13</accession>
<dbReference type="Proteomes" id="UP000245680">
    <property type="component" value="Unassembled WGS sequence"/>
</dbReference>
<dbReference type="EMBL" id="QGKU01000026">
    <property type="protein sequence ID" value="PWR03467.1"/>
    <property type="molecule type" value="Genomic_DNA"/>
</dbReference>
<feature type="domain" description="Beta-lactamase hydrolase-like protein phosphatase-like" evidence="1">
    <location>
        <begin position="2"/>
        <end position="109"/>
    </location>
</feature>
<comment type="caution">
    <text evidence="2">The sequence shown here is derived from an EMBL/GenBank/DDBJ whole genome shotgun (WGS) entry which is preliminary data.</text>
</comment>
<dbReference type="NCBIfam" id="TIGR01244">
    <property type="entry name" value="TIGR01244 family sulfur transferase"/>
    <property type="match status" value="1"/>
</dbReference>
<dbReference type="OrthoDB" id="9805710at2"/>
<evidence type="ECO:0000259" key="1">
    <source>
        <dbReference type="Pfam" id="PF04273"/>
    </source>
</evidence>
<reference evidence="2 3" key="1">
    <citation type="submission" date="2018-05" db="EMBL/GenBank/DDBJ databases">
        <title>Rhodobacteraceae gen. nov., sp. nov. isolated from sea water.</title>
        <authorList>
            <person name="Ren Y."/>
        </authorList>
    </citation>
    <scope>NUCLEOTIDE SEQUENCE [LARGE SCALE GENOMIC DNA]</scope>
    <source>
        <strain evidence="2 3">TG-679</strain>
    </source>
</reference>
<dbReference type="AlphaFoldDB" id="A0A2V2LK13"/>
<name>A0A2V2LK13_9RHOB</name>
<dbReference type="GO" id="GO:0016787">
    <property type="term" value="F:hydrolase activity"/>
    <property type="evidence" value="ECO:0007669"/>
    <property type="project" value="InterPro"/>
</dbReference>
<dbReference type="RefSeq" id="WP_109810868.1">
    <property type="nucleotide sequence ID" value="NZ_QGKU01000026.1"/>
</dbReference>
<gene>
    <name evidence="2" type="ORF">DKT77_06305</name>
</gene>
<dbReference type="InterPro" id="IPR029021">
    <property type="entry name" value="Prot-tyrosine_phosphatase-like"/>
</dbReference>
<evidence type="ECO:0000313" key="3">
    <source>
        <dbReference type="Proteomes" id="UP000245680"/>
    </source>
</evidence>
<dbReference type="InterPro" id="IPR005939">
    <property type="entry name" value="BLH_phosphatase-like"/>
</dbReference>